<accession>A0AAP0PWM6</accession>
<dbReference type="EMBL" id="JBBNAG010000002">
    <property type="protein sequence ID" value="KAK9157194.1"/>
    <property type="molecule type" value="Genomic_DNA"/>
</dbReference>
<organism evidence="2 3">
    <name type="scientific">Stephania cephalantha</name>
    <dbReference type="NCBI Taxonomy" id="152367"/>
    <lineage>
        <taxon>Eukaryota</taxon>
        <taxon>Viridiplantae</taxon>
        <taxon>Streptophyta</taxon>
        <taxon>Embryophyta</taxon>
        <taxon>Tracheophyta</taxon>
        <taxon>Spermatophyta</taxon>
        <taxon>Magnoliopsida</taxon>
        <taxon>Ranunculales</taxon>
        <taxon>Menispermaceae</taxon>
        <taxon>Menispermoideae</taxon>
        <taxon>Cissampelideae</taxon>
        <taxon>Stephania</taxon>
    </lineage>
</organism>
<reference evidence="2 3" key="1">
    <citation type="submission" date="2024-01" db="EMBL/GenBank/DDBJ databases">
        <title>Genome assemblies of Stephania.</title>
        <authorList>
            <person name="Yang L."/>
        </authorList>
    </citation>
    <scope>NUCLEOTIDE SEQUENCE [LARGE SCALE GENOMIC DNA]</scope>
    <source>
        <strain evidence="2">JXDWG</strain>
        <tissue evidence="2">Leaf</tissue>
    </source>
</reference>
<feature type="compositionally biased region" description="Basic and acidic residues" evidence="1">
    <location>
        <begin position="45"/>
        <end position="54"/>
    </location>
</feature>
<name>A0AAP0PWM6_9MAGN</name>
<gene>
    <name evidence="2" type="ORF">Scep_003768</name>
</gene>
<dbReference type="Proteomes" id="UP001419268">
    <property type="component" value="Unassembled WGS sequence"/>
</dbReference>
<sequence length="86" mass="9054">MRRPAEEASSSNGRDEQRRRRRRAAADEDSSGGATLGPMASTCEQRVESRKERGGGVAEDCLITLADDGVDDGGDGAGDDDARSRG</sequence>
<proteinExistence type="predicted"/>
<evidence type="ECO:0000313" key="2">
    <source>
        <dbReference type="EMBL" id="KAK9157194.1"/>
    </source>
</evidence>
<evidence type="ECO:0000313" key="3">
    <source>
        <dbReference type="Proteomes" id="UP001419268"/>
    </source>
</evidence>
<keyword evidence="3" id="KW-1185">Reference proteome</keyword>
<feature type="compositionally biased region" description="Acidic residues" evidence="1">
    <location>
        <begin position="68"/>
        <end position="79"/>
    </location>
</feature>
<feature type="region of interest" description="Disordered" evidence="1">
    <location>
        <begin position="1"/>
        <end position="86"/>
    </location>
</feature>
<dbReference type="AlphaFoldDB" id="A0AAP0PWM6"/>
<protein>
    <submittedName>
        <fullName evidence="2">Uncharacterized protein</fullName>
    </submittedName>
</protein>
<comment type="caution">
    <text evidence="2">The sequence shown here is derived from an EMBL/GenBank/DDBJ whole genome shotgun (WGS) entry which is preliminary data.</text>
</comment>
<evidence type="ECO:0000256" key="1">
    <source>
        <dbReference type="SAM" id="MobiDB-lite"/>
    </source>
</evidence>